<gene>
    <name evidence="1" type="ORF">BJ971_003548</name>
</gene>
<evidence type="ECO:0000313" key="1">
    <source>
        <dbReference type="EMBL" id="MBB4762992.1"/>
    </source>
</evidence>
<comment type="caution">
    <text evidence="1">The sequence shown here is derived from an EMBL/GenBank/DDBJ whole genome shotgun (WGS) entry which is preliminary data.</text>
</comment>
<dbReference type="AlphaFoldDB" id="A0A7W7HY87"/>
<sequence>MTSPDRVKFLTVHSPVKPYRIVWLRSMLKIGEIFPGIMGIRPLDAVYFTRWSIVTSIPYNGRPQVRERLGHPYLFWETAFSGATEPYIESFVYLIQKSIKRAWGTSFGFPGVRSVTKVREYIENLAYPAAHAYSAYPEASVRMVLSALRIQREQEFLVDAARTATAEEFAVVYRGFLERRQGDL</sequence>
<accession>A0A7W7HY87</accession>
<proteinExistence type="predicted"/>
<protein>
    <submittedName>
        <fullName evidence="1">Uncharacterized protein</fullName>
    </submittedName>
</protein>
<dbReference type="Proteomes" id="UP000578112">
    <property type="component" value="Unassembled WGS sequence"/>
</dbReference>
<dbReference type="EMBL" id="JACHNH010000001">
    <property type="protein sequence ID" value="MBB4762992.1"/>
    <property type="molecule type" value="Genomic_DNA"/>
</dbReference>
<evidence type="ECO:0000313" key="2">
    <source>
        <dbReference type="Proteomes" id="UP000578112"/>
    </source>
</evidence>
<organism evidence="1 2">
    <name type="scientific">Actinoplanes digitatis</name>
    <dbReference type="NCBI Taxonomy" id="1868"/>
    <lineage>
        <taxon>Bacteria</taxon>
        <taxon>Bacillati</taxon>
        <taxon>Actinomycetota</taxon>
        <taxon>Actinomycetes</taxon>
        <taxon>Micromonosporales</taxon>
        <taxon>Micromonosporaceae</taxon>
        <taxon>Actinoplanes</taxon>
    </lineage>
</organism>
<dbReference type="RefSeq" id="WP_184994361.1">
    <property type="nucleotide sequence ID" value="NZ_BOMK01000042.1"/>
</dbReference>
<keyword evidence="2" id="KW-1185">Reference proteome</keyword>
<reference evidence="1 2" key="1">
    <citation type="submission" date="2020-08" db="EMBL/GenBank/DDBJ databases">
        <title>Sequencing the genomes of 1000 actinobacteria strains.</title>
        <authorList>
            <person name="Klenk H.-P."/>
        </authorList>
    </citation>
    <scope>NUCLEOTIDE SEQUENCE [LARGE SCALE GENOMIC DNA]</scope>
    <source>
        <strain evidence="1 2">DSM 43149</strain>
    </source>
</reference>
<name>A0A7W7HY87_9ACTN</name>